<accession>A0A5D9CDX6</accession>
<evidence type="ECO:0000313" key="6">
    <source>
        <dbReference type="EMBL" id="TZG29392.1"/>
    </source>
</evidence>
<evidence type="ECO:0000256" key="2">
    <source>
        <dbReference type="ARBA" id="ARBA00023125"/>
    </source>
</evidence>
<evidence type="ECO:0000259" key="4">
    <source>
        <dbReference type="PROSITE" id="PS51077"/>
    </source>
</evidence>
<keyword evidence="7" id="KW-1185">Reference proteome</keyword>
<dbReference type="InterPro" id="IPR036390">
    <property type="entry name" value="WH_DNA-bd_sf"/>
</dbReference>
<proteinExistence type="predicted"/>
<dbReference type="SUPFAM" id="SSF46785">
    <property type="entry name" value="Winged helix' DNA-binding domain"/>
    <property type="match status" value="1"/>
</dbReference>
<dbReference type="SUPFAM" id="SSF55781">
    <property type="entry name" value="GAF domain-like"/>
    <property type="match status" value="1"/>
</dbReference>
<dbReference type="InterPro" id="IPR050707">
    <property type="entry name" value="HTH_MetabolicPath_Reg"/>
</dbReference>
<evidence type="ECO:0000259" key="5">
    <source>
        <dbReference type="PROSITE" id="PS51078"/>
    </source>
</evidence>
<evidence type="ECO:0000313" key="7">
    <source>
        <dbReference type="Proteomes" id="UP000322077"/>
    </source>
</evidence>
<dbReference type="GO" id="GO:0003677">
    <property type="term" value="F:DNA binding"/>
    <property type="evidence" value="ECO:0007669"/>
    <property type="project" value="UniProtKB-KW"/>
</dbReference>
<dbReference type="PANTHER" id="PTHR30136">
    <property type="entry name" value="HELIX-TURN-HELIX TRANSCRIPTIONAL REGULATOR, ICLR FAMILY"/>
    <property type="match status" value="1"/>
</dbReference>
<dbReference type="EMBL" id="VTOU01000001">
    <property type="protein sequence ID" value="TZG29392.1"/>
    <property type="molecule type" value="Genomic_DNA"/>
</dbReference>
<dbReference type="PANTHER" id="PTHR30136:SF35">
    <property type="entry name" value="HTH-TYPE TRANSCRIPTIONAL REGULATOR RV1719"/>
    <property type="match status" value="1"/>
</dbReference>
<dbReference type="Proteomes" id="UP000322077">
    <property type="component" value="Unassembled WGS sequence"/>
</dbReference>
<dbReference type="PROSITE" id="PS51078">
    <property type="entry name" value="ICLR_ED"/>
    <property type="match status" value="1"/>
</dbReference>
<comment type="caution">
    <text evidence="6">The sequence shown here is derived from an EMBL/GenBank/DDBJ whole genome shotgun (WGS) entry which is preliminary data.</text>
</comment>
<keyword evidence="3" id="KW-0804">Transcription</keyword>
<dbReference type="Gene3D" id="1.10.10.10">
    <property type="entry name" value="Winged helix-like DNA-binding domain superfamily/Winged helix DNA-binding domain"/>
    <property type="match status" value="1"/>
</dbReference>
<dbReference type="PROSITE" id="PS51077">
    <property type="entry name" value="HTH_ICLR"/>
    <property type="match status" value="1"/>
</dbReference>
<reference evidence="6 7" key="1">
    <citation type="submission" date="2019-08" db="EMBL/GenBank/DDBJ databases">
        <authorList>
            <person name="Wang G."/>
            <person name="Xu Z."/>
        </authorList>
    </citation>
    <scope>NUCLEOTIDE SEQUENCE [LARGE SCALE GENOMIC DNA]</scope>
    <source>
        <strain evidence="6 7">ZX</strain>
    </source>
</reference>
<dbReference type="Pfam" id="PF09339">
    <property type="entry name" value="HTH_IclR"/>
    <property type="match status" value="1"/>
</dbReference>
<protein>
    <submittedName>
        <fullName evidence="6">Helix-turn-helix domain-containing protein</fullName>
    </submittedName>
</protein>
<evidence type="ECO:0000256" key="3">
    <source>
        <dbReference type="ARBA" id="ARBA00023163"/>
    </source>
</evidence>
<name>A0A5D9CDX6_9SPHN</name>
<organism evidence="6 7">
    <name type="scientific">Sphingomonas montanisoli</name>
    <dbReference type="NCBI Taxonomy" id="2606412"/>
    <lineage>
        <taxon>Bacteria</taxon>
        <taxon>Pseudomonadati</taxon>
        <taxon>Pseudomonadota</taxon>
        <taxon>Alphaproteobacteria</taxon>
        <taxon>Sphingomonadales</taxon>
        <taxon>Sphingomonadaceae</taxon>
        <taxon>Sphingomonas</taxon>
    </lineage>
</organism>
<dbReference type="InterPro" id="IPR014757">
    <property type="entry name" value="Tscrpt_reg_IclR_C"/>
</dbReference>
<dbReference type="InterPro" id="IPR005471">
    <property type="entry name" value="Tscrpt_reg_IclR_N"/>
</dbReference>
<keyword evidence="1" id="KW-0805">Transcription regulation</keyword>
<sequence length="313" mass="33861">MIPQFLFEISRTLSTRSSGARLRCLLRRCDMAKSAPAPHMSPPVARAVAVLNFLASHPEQAFTLTEIAKSLKISSATCHNLLISLTEAEFVYRTMGKTYVLGPALARMAQASLAPALVMQVARPEMRLLADEFDVVCSAYQLLNGEAVIRERAAALSHVNWNARYLVATPTRAPLGGIFYAWQQDELDRWIAEANPPLDAAERDRVLASLGFLRTHGYTFGVRTVPLDDEGVAHSLQNRPEMTDYAQSAIVPGDSYNLAYVTAPVFGAPGKVAFGLSLAGFVKPIAGDAVIAMGEKLRAACDRVGGFIAGRAL</sequence>
<dbReference type="SMART" id="SM00346">
    <property type="entry name" value="HTH_ICLR"/>
    <property type="match status" value="1"/>
</dbReference>
<feature type="domain" description="IclR-ED" evidence="5">
    <location>
        <begin position="104"/>
        <end position="310"/>
    </location>
</feature>
<dbReference type="AlphaFoldDB" id="A0A5D9CDX6"/>
<gene>
    <name evidence="6" type="ORF">FYJ91_04510</name>
</gene>
<evidence type="ECO:0000256" key="1">
    <source>
        <dbReference type="ARBA" id="ARBA00023015"/>
    </source>
</evidence>
<dbReference type="InterPro" id="IPR029016">
    <property type="entry name" value="GAF-like_dom_sf"/>
</dbReference>
<dbReference type="GO" id="GO:0003700">
    <property type="term" value="F:DNA-binding transcription factor activity"/>
    <property type="evidence" value="ECO:0007669"/>
    <property type="project" value="TreeGrafter"/>
</dbReference>
<dbReference type="Gene3D" id="3.30.450.40">
    <property type="match status" value="1"/>
</dbReference>
<dbReference type="GO" id="GO:0045892">
    <property type="term" value="P:negative regulation of DNA-templated transcription"/>
    <property type="evidence" value="ECO:0007669"/>
    <property type="project" value="TreeGrafter"/>
</dbReference>
<keyword evidence="2" id="KW-0238">DNA-binding</keyword>
<dbReference type="InterPro" id="IPR036388">
    <property type="entry name" value="WH-like_DNA-bd_sf"/>
</dbReference>
<feature type="domain" description="HTH iclR-type" evidence="4">
    <location>
        <begin position="41"/>
        <end position="103"/>
    </location>
</feature>